<dbReference type="EMBL" id="CALNXK010000181">
    <property type="protein sequence ID" value="CAH3173454.1"/>
    <property type="molecule type" value="Genomic_DNA"/>
</dbReference>
<evidence type="ECO:0000256" key="1">
    <source>
        <dbReference type="SAM" id="MobiDB-lite"/>
    </source>
</evidence>
<proteinExistence type="predicted"/>
<dbReference type="Proteomes" id="UP001159405">
    <property type="component" value="Unassembled WGS sequence"/>
</dbReference>
<feature type="compositionally biased region" description="Basic and acidic residues" evidence="1">
    <location>
        <begin position="79"/>
        <end position="88"/>
    </location>
</feature>
<organism evidence="2 3">
    <name type="scientific">Porites lobata</name>
    <dbReference type="NCBI Taxonomy" id="104759"/>
    <lineage>
        <taxon>Eukaryota</taxon>
        <taxon>Metazoa</taxon>
        <taxon>Cnidaria</taxon>
        <taxon>Anthozoa</taxon>
        <taxon>Hexacorallia</taxon>
        <taxon>Scleractinia</taxon>
        <taxon>Fungiina</taxon>
        <taxon>Poritidae</taxon>
        <taxon>Porites</taxon>
    </lineage>
</organism>
<gene>
    <name evidence="2" type="ORF">PLOB_00014121</name>
</gene>
<comment type="caution">
    <text evidence="2">The sequence shown here is derived from an EMBL/GenBank/DDBJ whole genome shotgun (WGS) entry which is preliminary data.</text>
</comment>
<feature type="region of interest" description="Disordered" evidence="1">
    <location>
        <begin position="200"/>
        <end position="227"/>
    </location>
</feature>
<name>A0ABN8R277_9CNID</name>
<feature type="region of interest" description="Disordered" evidence="1">
    <location>
        <begin position="79"/>
        <end position="121"/>
    </location>
</feature>
<accession>A0ABN8R277</accession>
<feature type="region of interest" description="Disordered" evidence="1">
    <location>
        <begin position="162"/>
        <end position="184"/>
    </location>
</feature>
<evidence type="ECO:0000313" key="3">
    <source>
        <dbReference type="Proteomes" id="UP001159405"/>
    </source>
</evidence>
<feature type="compositionally biased region" description="Low complexity" evidence="1">
    <location>
        <begin position="171"/>
        <end position="181"/>
    </location>
</feature>
<feature type="non-terminal residue" evidence="2">
    <location>
        <position position="1"/>
    </location>
</feature>
<protein>
    <submittedName>
        <fullName evidence="2">Uncharacterized protein</fullName>
    </submittedName>
</protein>
<feature type="compositionally biased region" description="Acidic residues" evidence="1">
    <location>
        <begin position="200"/>
        <end position="214"/>
    </location>
</feature>
<keyword evidence="3" id="KW-1185">Reference proteome</keyword>
<sequence length="419" mass="46288">IDRRGGKREGAGRKKSPALTKITRKINQKHWRANHHSIYLENRVFSSWRKIRAEGTFGNDSEFASWLLGLELRRRQENELNEMEETRKPAKRARHSEDQEGPLTSTPLGKGRDLPDISIISTGSSEKSHSFIDVTGVGSESPFAVNESCKIVNDTVVIDHESDNEHDISDTESSTSSSEQSCDSDLEDALKLLNEDLTMAEDDSDSDDSEFEPLGEDKGPESEVDELDETTVLEFTEVLAVLVEDGSLSVQQLPTSHVAQSDKSTTGSVSVWTQTAFEQMSQSSIPKHQPEYGPHKRFSRKEEEILYTEELGHIKGTKVICSLDLLLQQLAGPCKFPGCIHMATLEYSLCGTCAVIRCKCPAGHKGRFCTSGDANGMLSNNLQTAAAVLTSGNNFSKIEKFAKHLGLESRESRNCIVPL</sequence>
<reference evidence="2 3" key="1">
    <citation type="submission" date="2022-05" db="EMBL/GenBank/DDBJ databases">
        <authorList>
            <consortium name="Genoscope - CEA"/>
            <person name="William W."/>
        </authorList>
    </citation>
    <scope>NUCLEOTIDE SEQUENCE [LARGE SCALE GENOMIC DNA]</scope>
</reference>
<evidence type="ECO:0000313" key="2">
    <source>
        <dbReference type="EMBL" id="CAH3173454.1"/>
    </source>
</evidence>